<gene>
    <name evidence="1" type="ORF">RCL2_000014000</name>
</gene>
<protein>
    <submittedName>
        <fullName evidence="1">Uncharacterized protein</fullName>
    </submittedName>
</protein>
<dbReference type="AlphaFoldDB" id="A0A8H3KR76"/>
<dbReference type="EMBL" id="BLAL01000003">
    <property type="protein sequence ID" value="GES72580.1"/>
    <property type="molecule type" value="Genomic_DNA"/>
</dbReference>
<evidence type="ECO:0000313" key="1">
    <source>
        <dbReference type="EMBL" id="GES72580.1"/>
    </source>
</evidence>
<accession>A0A8H3KR76</accession>
<proteinExistence type="predicted"/>
<name>A0A8H3KR76_9GLOM</name>
<reference evidence="1" key="1">
    <citation type="submission" date="2019-10" db="EMBL/GenBank/DDBJ databases">
        <title>Conservation and host-specific expression of non-tandemly repeated heterogenous ribosome RNA gene in arbuscular mycorrhizal fungi.</title>
        <authorList>
            <person name="Maeda T."/>
            <person name="Kobayashi Y."/>
            <person name="Nakagawa T."/>
            <person name="Ezawa T."/>
            <person name="Yamaguchi K."/>
            <person name="Bino T."/>
            <person name="Nishimoto Y."/>
            <person name="Shigenobu S."/>
            <person name="Kawaguchi M."/>
        </authorList>
    </citation>
    <scope>NUCLEOTIDE SEQUENCE</scope>
    <source>
        <strain evidence="1">HR1</strain>
    </source>
</reference>
<comment type="caution">
    <text evidence="1">The sequence shown here is derived from an EMBL/GenBank/DDBJ whole genome shotgun (WGS) entry which is preliminary data.</text>
</comment>
<evidence type="ECO:0000313" key="2">
    <source>
        <dbReference type="Proteomes" id="UP000615446"/>
    </source>
</evidence>
<organism evidence="1 2">
    <name type="scientific">Rhizophagus clarus</name>
    <dbReference type="NCBI Taxonomy" id="94130"/>
    <lineage>
        <taxon>Eukaryota</taxon>
        <taxon>Fungi</taxon>
        <taxon>Fungi incertae sedis</taxon>
        <taxon>Mucoromycota</taxon>
        <taxon>Glomeromycotina</taxon>
        <taxon>Glomeromycetes</taxon>
        <taxon>Glomerales</taxon>
        <taxon>Glomeraceae</taxon>
        <taxon>Rhizophagus</taxon>
    </lineage>
</organism>
<dbReference type="Proteomes" id="UP000615446">
    <property type="component" value="Unassembled WGS sequence"/>
</dbReference>
<sequence length="67" mass="7494">MFVCASSAIRRAVCGMKRGIISVLSETRLYLANTSLKLRYKENARFGFSLRVWTSFASLMAGPPFKS</sequence>